<accession>A0A5B6VC68</accession>
<evidence type="ECO:0000256" key="1">
    <source>
        <dbReference type="SAM" id="MobiDB-lite"/>
    </source>
</evidence>
<dbReference type="Pfam" id="PF03732">
    <property type="entry name" value="Retrotrans_gag"/>
    <property type="match status" value="1"/>
</dbReference>
<dbReference type="CDD" id="cd00303">
    <property type="entry name" value="retropepsin_like"/>
    <property type="match status" value="1"/>
</dbReference>
<dbReference type="OrthoDB" id="1733657at2759"/>
<name>A0A5B6VC68_9ROSI</name>
<dbReference type="Gene3D" id="3.10.10.10">
    <property type="entry name" value="HIV Type 1 Reverse Transcriptase, subunit A, domain 1"/>
    <property type="match status" value="2"/>
</dbReference>
<sequence length="751" mass="85926">MVEEGIQPNRLSWDFFKTTFQSKYVGARRREFMNLTQGDRSLAEYEVEFLRLSSYARGMVVTEYERCVRFEDGLRDSLKNRDRERGKNKRDSEPSRFVQRPKRKARSDGPVRVGVPAAPTGIQPCSDCGRRHPGEAVQQPPRGRGTTRVVIVWAVDREHRAEVLVRLSTSSEITVLSLLGQFVRVSKLYRDVPLEVQGIIFLENLMELSFGEFDLILGMDWLVKHRVSLDCATKRIVMRTEDDREVVVIGERRDYLSNVISALMAEKLVRKRCKVYLAYASVSDSRGSSIGGIRTVMDFLDVFPEELSGLPSNRDVEFGIELLSGTAMVSIAPYRMAPKELTELKAELQELLDQGFIRPSVSPWGAPVLFVKKKDGTMRLRDKEADVHKTAFRTRYEHYEFLVMPFGLTNTPAAFMDLMNRVFQPYLDQFVLFFIDDILGIRVDPRKIEAVLDWKQPKIASQTRNFLGLAGYYRCFVKGFSLIAAPLTKAPVLMQPEFGKEFVVYNDASYVEYHPGKANMAADALIRRAIFGRLSLFDYGSLLAELQIESGTTSDFGLSNDGVLCFRGRICVPNDANLMQSILREAHSSPYAMHPDGNKMSRDLCELYCGLPLTPIKKDSVWVIVDRLTKSAHFILVRTDYSLQKLAKLYISEIVRLHEVPVSIIYDRDRRFTSWFWKKLHEALGSRLDFSTAFHPQTDSQSERVIQILEDMLRSFQTSIKMAPYEALYGRKCRTSLCWTELGERRVLGPE</sequence>
<feature type="compositionally biased region" description="Basic and acidic residues" evidence="1">
    <location>
        <begin position="80"/>
        <end position="94"/>
    </location>
</feature>
<dbReference type="InterPro" id="IPR021109">
    <property type="entry name" value="Peptidase_aspartic_dom_sf"/>
</dbReference>
<dbReference type="SUPFAM" id="SSF56672">
    <property type="entry name" value="DNA/RNA polymerases"/>
    <property type="match status" value="1"/>
</dbReference>
<dbReference type="Pfam" id="PF08284">
    <property type="entry name" value="RVP_2"/>
    <property type="match status" value="1"/>
</dbReference>
<dbReference type="GO" id="GO:0015074">
    <property type="term" value="P:DNA integration"/>
    <property type="evidence" value="ECO:0007669"/>
    <property type="project" value="InterPro"/>
</dbReference>
<dbReference type="PANTHER" id="PTHR15503:SF45">
    <property type="entry name" value="RNA-DIRECTED DNA POLYMERASE HOMOLOG"/>
    <property type="match status" value="1"/>
</dbReference>
<proteinExistence type="predicted"/>
<dbReference type="InterPro" id="IPR032567">
    <property type="entry name" value="RTL1-rel"/>
</dbReference>
<dbReference type="Proteomes" id="UP000325315">
    <property type="component" value="Unassembled WGS sequence"/>
</dbReference>
<keyword evidence="4" id="KW-1185">Reference proteome</keyword>
<dbReference type="PANTHER" id="PTHR15503">
    <property type="entry name" value="LDOC1 RELATED"/>
    <property type="match status" value="1"/>
</dbReference>
<dbReference type="Gene3D" id="2.40.70.10">
    <property type="entry name" value="Acid Proteases"/>
    <property type="match status" value="1"/>
</dbReference>
<dbReference type="GO" id="GO:0003676">
    <property type="term" value="F:nucleic acid binding"/>
    <property type="evidence" value="ECO:0007669"/>
    <property type="project" value="InterPro"/>
</dbReference>
<dbReference type="InterPro" id="IPR043502">
    <property type="entry name" value="DNA/RNA_pol_sf"/>
</dbReference>
<dbReference type="AlphaFoldDB" id="A0A5B6VC68"/>
<dbReference type="InterPro" id="IPR036397">
    <property type="entry name" value="RNaseH_sf"/>
</dbReference>
<organism evidence="3 4">
    <name type="scientific">Gossypium australe</name>
    <dbReference type="NCBI Taxonomy" id="47621"/>
    <lineage>
        <taxon>Eukaryota</taxon>
        <taxon>Viridiplantae</taxon>
        <taxon>Streptophyta</taxon>
        <taxon>Embryophyta</taxon>
        <taxon>Tracheophyta</taxon>
        <taxon>Spermatophyta</taxon>
        <taxon>Magnoliopsida</taxon>
        <taxon>eudicotyledons</taxon>
        <taxon>Gunneridae</taxon>
        <taxon>Pentapetalae</taxon>
        <taxon>rosids</taxon>
        <taxon>malvids</taxon>
        <taxon>Malvales</taxon>
        <taxon>Malvaceae</taxon>
        <taxon>Malvoideae</taxon>
        <taxon>Gossypium</taxon>
    </lineage>
</organism>
<dbReference type="InterPro" id="IPR005162">
    <property type="entry name" value="Retrotrans_gag_dom"/>
</dbReference>
<dbReference type="InterPro" id="IPR000477">
    <property type="entry name" value="RT_dom"/>
</dbReference>
<gene>
    <name evidence="3" type="ORF">EPI10_001723</name>
</gene>
<dbReference type="PROSITE" id="PS50994">
    <property type="entry name" value="INTEGRASE"/>
    <property type="match status" value="1"/>
</dbReference>
<dbReference type="CDD" id="cd01647">
    <property type="entry name" value="RT_LTR"/>
    <property type="match status" value="1"/>
</dbReference>
<feature type="region of interest" description="Disordered" evidence="1">
    <location>
        <begin position="80"/>
        <end position="143"/>
    </location>
</feature>
<dbReference type="Gene3D" id="3.30.420.10">
    <property type="entry name" value="Ribonuclease H-like superfamily/Ribonuclease H"/>
    <property type="match status" value="1"/>
</dbReference>
<evidence type="ECO:0000313" key="3">
    <source>
        <dbReference type="EMBL" id="KAA3466644.1"/>
    </source>
</evidence>
<dbReference type="EMBL" id="SMMG02000007">
    <property type="protein sequence ID" value="KAA3466644.1"/>
    <property type="molecule type" value="Genomic_DNA"/>
</dbReference>
<feature type="domain" description="Integrase catalytic" evidence="2">
    <location>
        <begin position="591"/>
        <end position="751"/>
    </location>
</feature>
<evidence type="ECO:0000259" key="2">
    <source>
        <dbReference type="PROSITE" id="PS50994"/>
    </source>
</evidence>
<dbReference type="InterPro" id="IPR043128">
    <property type="entry name" value="Rev_trsase/Diguanyl_cyclase"/>
</dbReference>
<dbReference type="InterPro" id="IPR001584">
    <property type="entry name" value="Integrase_cat-core"/>
</dbReference>
<dbReference type="InterPro" id="IPR012337">
    <property type="entry name" value="RNaseH-like_sf"/>
</dbReference>
<comment type="caution">
    <text evidence="3">The sequence shown here is derived from an EMBL/GenBank/DDBJ whole genome shotgun (WGS) entry which is preliminary data.</text>
</comment>
<dbReference type="Pfam" id="PF00078">
    <property type="entry name" value="RVT_1"/>
    <property type="match status" value="1"/>
</dbReference>
<reference evidence="4" key="1">
    <citation type="journal article" date="2019" name="Plant Biotechnol. J.">
        <title>Genome sequencing of the Australian wild diploid species Gossypium australe highlights disease resistance and delayed gland morphogenesis.</title>
        <authorList>
            <person name="Cai Y."/>
            <person name="Cai X."/>
            <person name="Wang Q."/>
            <person name="Wang P."/>
            <person name="Zhang Y."/>
            <person name="Cai C."/>
            <person name="Xu Y."/>
            <person name="Wang K."/>
            <person name="Zhou Z."/>
            <person name="Wang C."/>
            <person name="Geng S."/>
            <person name="Li B."/>
            <person name="Dong Q."/>
            <person name="Hou Y."/>
            <person name="Wang H."/>
            <person name="Ai P."/>
            <person name="Liu Z."/>
            <person name="Yi F."/>
            <person name="Sun M."/>
            <person name="An G."/>
            <person name="Cheng J."/>
            <person name="Zhang Y."/>
            <person name="Shi Q."/>
            <person name="Xie Y."/>
            <person name="Shi X."/>
            <person name="Chang Y."/>
            <person name="Huang F."/>
            <person name="Chen Y."/>
            <person name="Hong S."/>
            <person name="Mi L."/>
            <person name="Sun Q."/>
            <person name="Zhang L."/>
            <person name="Zhou B."/>
            <person name="Peng R."/>
            <person name="Zhang X."/>
            <person name="Liu F."/>
        </authorList>
    </citation>
    <scope>NUCLEOTIDE SEQUENCE [LARGE SCALE GENOMIC DNA]</scope>
    <source>
        <strain evidence="4">cv. PA1801</strain>
    </source>
</reference>
<protein>
    <submittedName>
        <fullName evidence="3">DNA/RNA polymerases superfamily protein</fullName>
    </submittedName>
</protein>
<dbReference type="SUPFAM" id="SSF53098">
    <property type="entry name" value="Ribonuclease H-like"/>
    <property type="match status" value="1"/>
</dbReference>
<evidence type="ECO:0000313" key="4">
    <source>
        <dbReference type="Proteomes" id="UP000325315"/>
    </source>
</evidence>
<dbReference type="Gene3D" id="3.30.70.270">
    <property type="match status" value="2"/>
</dbReference>